<dbReference type="InterPro" id="IPR013103">
    <property type="entry name" value="RVT_2"/>
</dbReference>
<protein>
    <recommendedName>
        <fullName evidence="1">Reverse transcriptase Ty1/copia-type domain-containing protein</fullName>
    </recommendedName>
</protein>
<organism evidence="2 3">
    <name type="scientific">Vitis vinifera</name>
    <name type="common">Grape</name>
    <dbReference type="NCBI Taxonomy" id="29760"/>
    <lineage>
        <taxon>Eukaryota</taxon>
        <taxon>Viridiplantae</taxon>
        <taxon>Streptophyta</taxon>
        <taxon>Embryophyta</taxon>
        <taxon>Tracheophyta</taxon>
        <taxon>Spermatophyta</taxon>
        <taxon>Magnoliopsida</taxon>
        <taxon>eudicotyledons</taxon>
        <taxon>Gunneridae</taxon>
        <taxon>Pentapetalae</taxon>
        <taxon>rosids</taxon>
        <taxon>Vitales</taxon>
        <taxon>Vitaceae</taxon>
        <taxon>Viteae</taxon>
        <taxon>Vitis</taxon>
    </lineage>
</organism>
<keyword evidence="3" id="KW-1185">Reference proteome</keyword>
<accession>A0ABY9CP44</accession>
<sequence length="68" mass="7822">MTIVQTLLAIVGSQGWPFFQMDVKNTFLHGNLQEEVYISCPTRVRSYSKIHVCSLQCHLNEMQQTPHS</sequence>
<evidence type="ECO:0000313" key="2">
    <source>
        <dbReference type="EMBL" id="WJZ96947.1"/>
    </source>
</evidence>
<name>A0ABY9CP44_VITVI</name>
<evidence type="ECO:0000259" key="1">
    <source>
        <dbReference type="Pfam" id="PF07727"/>
    </source>
</evidence>
<evidence type="ECO:0000313" key="3">
    <source>
        <dbReference type="Proteomes" id="UP001227230"/>
    </source>
</evidence>
<dbReference type="Proteomes" id="UP001227230">
    <property type="component" value="Chromosome 10"/>
</dbReference>
<feature type="domain" description="Reverse transcriptase Ty1/copia-type" evidence="1">
    <location>
        <begin position="2"/>
        <end position="67"/>
    </location>
</feature>
<dbReference type="EMBL" id="CP126657">
    <property type="protein sequence ID" value="WJZ96947.1"/>
    <property type="molecule type" value="Genomic_DNA"/>
</dbReference>
<reference evidence="2 3" key="1">
    <citation type="journal article" date="2023" name="Hortic Res">
        <title>The complete reference genome for grapevine (Vitis vinifera L.) genetics and breeding.</title>
        <authorList>
            <person name="Shi X."/>
            <person name="Cao S."/>
            <person name="Wang X."/>
            <person name="Huang S."/>
            <person name="Wang Y."/>
            <person name="Liu Z."/>
            <person name="Liu W."/>
            <person name="Leng X."/>
            <person name="Peng Y."/>
            <person name="Wang N."/>
            <person name="Wang Y."/>
            <person name="Ma Z."/>
            <person name="Xu X."/>
            <person name="Zhang F."/>
            <person name="Xue H."/>
            <person name="Zhong H."/>
            <person name="Wang Y."/>
            <person name="Zhang K."/>
            <person name="Velt A."/>
            <person name="Avia K."/>
            <person name="Holtgrawe D."/>
            <person name="Grimplet J."/>
            <person name="Matus J.T."/>
            <person name="Ware D."/>
            <person name="Wu X."/>
            <person name="Wang H."/>
            <person name="Liu C."/>
            <person name="Fang Y."/>
            <person name="Rustenholz C."/>
            <person name="Cheng Z."/>
            <person name="Xiao H."/>
            <person name="Zhou Y."/>
        </authorList>
    </citation>
    <scope>NUCLEOTIDE SEQUENCE [LARGE SCALE GENOMIC DNA]</scope>
    <source>
        <strain evidence="3">cv. Pinot noir / PN40024</strain>
        <tissue evidence="2">Leaf</tissue>
    </source>
</reference>
<gene>
    <name evidence="2" type="ORF">VitviT2T_015588</name>
</gene>
<proteinExistence type="predicted"/>
<dbReference type="Pfam" id="PF07727">
    <property type="entry name" value="RVT_2"/>
    <property type="match status" value="1"/>
</dbReference>